<dbReference type="PANTHER" id="PTHR43156:SF2">
    <property type="entry name" value="STAGE II SPORULATION PROTEIN E"/>
    <property type="match status" value="1"/>
</dbReference>
<dbReference type="InterPro" id="IPR045768">
    <property type="entry name" value="SpoIIE_N"/>
</dbReference>
<evidence type="ECO:0000259" key="2">
    <source>
        <dbReference type="SMART" id="SM00331"/>
    </source>
</evidence>
<dbReference type="OrthoDB" id="9763774at2"/>
<dbReference type="Proteomes" id="UP001154420">
    <property type="component" value="Unassembled WGS sequence"/>
</dbReference>
<evidence type="ECO:0000313" key="4">
    <source>
        <dbReference type="Proteomes" id="UP001154420"/>
    </source>
</evidence>
<sequence>MRKQVLSEREEFNSILPEYGRRKLLTYADSIRELAESFRETENNRENTDIALESDRRDYIWQKRLNENKDLMIAHLQEMAQIMTQLAEESRRCVPMGERRFKQVSHALREVEIQLKNLYLIENETGRMEVTLTMRNIKKNNLSSEEIGDLLSVLLNMRLVGAQDNAFFVGADWETFYYVEEAKYHVLTGVAKATKETEKISGDNYAFFETNMGNLTVVLSDGMGSGEKANNDSTMVVELMQKFLEAGFQMEMAIQMINSALLAGGENSNMSTLDLCSMDLYSGECHFVKVGSASSYIKRQHLVDRISSGNLPMGVFKKPDMEAVGRTLMDGDYIVMVSDGILDALSQGIGEDMLSELIGNTNLENPGEMANAILNFCIHQSRGRIRDDMTVLVIGIWKRQ</sequence>
<gene>
    <name evidence="3" type="ORF">D5281_00460</name>
</gene>
<dbReference type="Gene3D" id="3.60.40.10">
    <property type="entry name" value="PPM-type phosphatase domain"/>
    <property type="match status" value="1"/>
</dbReference>
<dbReference type="RefSeq" id="WP_160558196.1">
    <property type="nucleotide sequence ID" value="NZ_QZDT01000001.1"/>
</dbReference>
<evidence type="ECO:0000256" key="1">
    <source>
        <dbReference type="ARBA" id="ARBA00022801"/>
    </source>
</evidence>
<evidence type="ECO:0000313" key="3">
    <source>
        <dbReference type="EMBL" id="NBJ91099.1"/>
    </source>
</evidence>
<dbReference type="GO" id="GO:0016791">
    <property type="term" value="F:phosphatase activity"/>
    <property type="evidence" value="ECO:0007669"/>
    <property type="project" value="TreeGrafter"/>
</dbReference>
<name>A0A9X5BC08_9FIRM</name>
<feature type="domain" description="PPM-type phosphatase" evidence="2">
    <location>
        <begin position="185"/>
        <end position="396"/>
    </location>
</feature>
<reference evidence="3" key="1">
    <citation type="submission" date="2018-09" db="EMBL/GenBank/DDBJ databases">
        <title>Murine metabolic-syndrome-specific gut microbial biobank.</title>
        <authorList>
            <person name="Liu C."/>
        </authorList>
    </citation>
    <scope>NUCLEOTIDE SEQUENCE</scope>
    <source>
        <strain evidence="3">D42-62</strain>
    </source>
</reference>
<dbReference type="AlphaFoldDB" id="A0A9X5BC08"/>
<organism evidence="3 4">
    <name type="scientific">Parablautia muri</name>
    <dbReference type="NCBI Taxonomy" id="2320879"/>
    <lineage>
        <taxon>Bacteria</taxon>
        <taxon>Bacillati</taxon>
        <taxon>Bacillota</taxon>
        <taxon>Clostridia</taxon>
        <taxon>Lachnospirales</taxon>
        <taxon>Lachnospiraceae</taxon>
        <taxon>Parablautia</taxon>
    </lineage>
</organism>
<dbReference type="PANTHER" id="PTHR43156">
    <property type="entry name" value="STAGE II SPORULATION PROTEIN E-RELATED"/>
    <property type="match status" value="1"/>
</dbReference>
<comment type="caution">
    <text evidence="3">The sequence shown here is derived from an EMBL/GenBank/DDBJ whole genome shotgun (WGS) entry which is preliminary data.</text>
</comment>
<dbReference type="Pfam" id="PF07228">
    <property type="entry name" value="SpoIIE"/>
    <property type="match status" value="1"/>
</dbReference>
<dbReference type="InterPro" id="IPR001932">
    <property type="entry name" value="PPM-type_phosphatase-like_dom"/>
</dbReference>
<proteinExistence type="predicted"/>
<dbReference type="SUPFAM" id="SSF81606">
    <property type="entry name" value="PP2C-like"/>
    <property type="match status" value="1"/>
</dbReference>
<accession>A0A9X5BC08</accession>
<dbReference type="InterPro" id="IPR036457">
    <property type="entry name" value="PPM-type-like_dom_sf"/>
</dbReference>
<dbReference type="Pfam" id="PF19732">
    <property type="entry name" value="SpoIIE_N"/>
    <property type="match status" value="1"/>
</dbReference>
<keyword evidence="1" id="KW-0378">Hydrolase</keyword>
<protein>
    <recommendedName>
        <fullName evidence="2">PPM-type phosphatase domain-containing protein</fullName>
    </recommendedName>
</protein>
<dbReference type="EMBL" id="QZDT01000001">
    <property type="protein sequence ID" value="NBJ91099.1"/>
    <property type="molecule type" value="Genomic_DNA"/>
</dbReference>
<dbReference type="InterPro" id="IPR052016">
    <property type="entry name" value="Bact_Sigma-Reg"/>
</dbReference>
<keyword evidence="4" id="KW-1185">Reference proteome</keyword>
<dbReference type="SMART" id="SM00331">
    <property type="entry name" value="PP2C_SIG"/>
    <property type="match status" value="1"/>
</dbReference>